<dbReference type="InterPro" id="IPR050785">
    <property type="entry name" value="PAN2-PAN3_catalytic_subunit"/>
</dbReference>
<gene>
    <name evidence="2" type="ORF">ASIM_LOCUS3142</name>
</gene>
<evidence type="ECO:0000259" key="1">
    <source>
        <dbReference type="Pfam" id="PF20770"/>
    </source>
</evidence>
<feature type="domain" description="PAN2-PAN3 deadenylation complex catalytic subunit PAN2 N-terminal" evidence="1">
    <location>
        <begin position="14"/>
        <end position="105"/>
    </location>
</feature>
<dbReference type="Pfam" id="PF20770">
    <property type="entry name" value="PAN2_N"/>
    <property type="match status" value="1"/>
</dbReference>
<dbReference type="GO" id="GO:0004535">
    <property type="term" value="F:poly(A)-specific ribonuclease activity"/>
    <property type="evidence" value="ECO:0007669"/>
    <property type="project" value="TreeGrafter"/>
</dbReference>
<sequence>MTDLTCIHQLADAPHTVLMGGDQMKIIQFDLETQKEARIVHLKQSNCLALRSNQKFLFSSDSDGNITLRHLTTIDAISALQAHQGAIADFDVCGNKLITCGYSPR</sequence>
<evidence type="ECO:0000313" key="4">
    <source>
        <dbReference type="WBParaSite" id="ASIM_0000330101-mRNA-1"/>
    </source>
</evidence>
<dbReference type="SUPFAM" id="SSF50978">
    <property type="entry name" value="WD40 repeat-like"/>
    <property type="match status" value="1"/>
</dbReference>
<dbReference type="InterPro" id="IPR036322">
    <property type="entry name" value="WD40_repeat_dom_sf"/>
</dbReference>
<dbReference type="PANTHER" id="PTHR15728">
    <property type="entry name" value="DEADENYLATION COMPLEX CATALYTIC SUBUNIT PAN2"/>
    <property type="match status" value="1"/>
</dbReference>
<evidence type="ECO:0000313" key="2">
    <source>
        <dbReference type="EMBL" id="VDK21202.1"/>
    </source>
</evidence>
<dbReference type="GO" id="GO:0000932">
    <property type="term" value="C:P-body"/>
    <property type="evidence" value="ECO:0007669"/>
    <property type="project" value="TreeGrafter"/>
</dbReference>
<reference evidence="2 3" key="2">
    <citation type="submission" date="2018-11" db="EMBL/GenBank/DDBJ databases">
        <authorList>
            <consortium name="Pathogen Informatics"/>
        </authorList>
    </citation>
    <scope>NUCLEOTIDE SEQUENCE [LARGE SCALE GENOMIC DNA]</scope>
</reference>
<dbReference type="AlphaFoldDB" id="A0A0M3J6W0"/>
<evidence type="ECO:0000313" key="3">
    <source>
        <dbReference type="Proteomes" id="UP000267096"/>
    </source>
</evidence>
<dbReference type="PANTHER" id="PTHR15728:SF0">
    <property type="entry name" value="PAN2-PAN3 DEADENYLATION COMPLEX CATALYTIC SUBUNIT PAN2"/>
    <property type="match status" value="1"/>
</dbReference>
<protein>
    <submittedName>
        <fullName evidence="4">PAB-dependent poly(A)-specific ribonuclease subunit PAN2 (inferred by orthology to a human protein)</fullName>
    </submittedName>
</protein>
<organism evidence="4">
    <name type="scientific">Anisakis simplex</name>
    <name type="common">Herring worm</name>
    <dbReference type="NCBI Taxonomy" id="6269"/>
    <lineage>
        <taxon>Eukaryota</taxon>
        <taxon>Metazoa</taxon>
        <taxon>Ecdysozoa</taxon>
        <taxon>Nematoda</taxon>
        <taxon>Chromadorea</taxon>
        <taxon>Rhabditida</taxon>
        <taxon>Spirurina</taxon>
        <taxon>Ascaridomorpha</taxon>
        <taxon>Ascaridoidea</taxon>
        <taxon>Anisakidae</taxon>
        <taxon>Anisakis</taxon>
        <taxon>Anisakis simplex complex</taxon>
    </lineage>
</organism>
<keyword evidence="3" id="KW-1185">Reference proteome</keyword>
<dbReference type="InterPro" id="IPR015943">
    <property type="entry name" value="WD40/YVTN_repeat-like_dom_sf"/>
</dbReference>
<dbReference type="GO" id="GO:0000289">
    <property type="term" value="P:nuclear-transcribed mRNA poly(A) tail shortening"/>
    <property type="evidence" value="ECO:0007669"/>
    <property type="project" value="TreeGrafter"/>
</dbReference>
<name>A0A0M3J6W0_ANISI</name>
<dbReference type="OrthoDB" id="16516at2759"/>
<dbReference type="Proteomes" id="UP000267096">
    <property type="component" value="Unassembled WGS sequence"/>
</dbReference>
<dbReference type="GO" id="GO:0031251">
    <property type="term" value="C:PAN complex"/>
    <property type="evidence" value="ECO:0007669"/>
    <property type="project" value="TreeGrafter"/>
</dbReference>
<dbReference type="Gene3D" id="2.130.10.10">
    <property type="entry name" value="YVTN repeat-like/Quinoprotein amine dehydrogenase"/>
    <property type="match status" value="1"/>
</dbReference>
<dbReference type="EMBL" id="UYRR01004662">
    <property type="protein sequence ID" value="VDK21202.1"/>
    <property type="molecule type" value="Genomic_DNA"/>
</dbReference>
<dbReference type="InterPro" id="IPR048841">
    <property type="entry name" value="PAN2_N"/>
</dbReference>
<dbReference type="WBParaSite" id="ASIM_0000330101-mRNA-1">
    <property type="protein sequence ID" value="ASIM_0000330101-mRNA-1"/>
    <property type="gene ID" value="ASIM_0000330101"/>
</dbReference>
<proteinExistence type="predicted"/>
<reference evidence="4" key="1">
    <citation type="submission" date="2017-02" db="UniProtKB">
        <authorList>
            <consortium name="WormBaseParasite"/>
        </authorList>
    </citation>
    <scope>IDENTIFICATION</scope>
</reference>
<accession>A0A0M3J6W0</accession>